<feature type="domain" description="PPE-PPW subfamily C-terminal" evidence="4">
    <location>
        <begin position="329"/>
        <end position="371"/>
    </location>
</feature>
<organism evidence="5 6">
    <name type="scientific">Mycolicibacterium grossiae</name>
    <dbReference type="NCBI Taxonomy" id="1552759"/>
    <lineage>
        <taxon>Bacteria</taxon>
        <taxon>Bacillati</taxon>
        <taxon>Actinomycetota</taxon>
        <taxon>Actinomycetes</taxon>
        <taxon>Mycobacteriales</taxon>
        <taxon>Mycobacteriaceae</taxon>
        <taxon>Mycolicibacterium</taxon>
    </lineage>
</organism>
<proteinExistence type="inferred from homology"/>
<dbReference type="GO" id="GO:0052572">
    <property type="term" value="P:response to host immune response"/>
    <property type="evidence" value="ECO:0007669"/>
    <property type="project" value="TreeGrafter"/>
</dbReference>
<dbReference type="PANTHER" id="PTHR46766:SF1">
    <property type="entry name" value="GLUTAMINE-RICH PROTEIN 2"/>
    <property type="match status" value="1"/>
</dbReference>
<feature type="compositionally biased region" description="Polar residues" evidence="2">
    <location>
        <begin position="421"/>
        <end position="430"/>
    </location>
</feature>
<evidence type="ECO:0000259" key="3">
    <source>
        <dbReference type="Pfam" id="PF00823"/>
    </source>
</evidence>
<sequence>MAAVVAVAPPTPPIWHAAPPEVHSTLLNTGMTAGPIAAAGTVWAQTAAQYSAAIAELQGILSGIQANYRGPSAEKFVASHLPMLVWMADVVAKATLAASGHAEIAGAYTTAVIAMPTMAELINNHVVHGVLVGTNFFGVNTIPIGMNEADYIRMWNQAADVQATYDVATFLGVDQIPETTPSPMPLIPGVGESGNISATAASFLTQGIANAGGASMTGASMLGNKLMAGKIATSPASLDKFPGTQPGTVQGAADQNQDAAQQAQNTGGSMMQQVASMASSAPQAAASALQQPANMLMQAPQTLAQAPQQLSSMLGQFAGGLGGDAAQAGGGVPVGFAGTAPISGINPAGMTSLAGGGLGTGPSRPLMPSTWGATPTSATEPMNAARGMAPMASGLPGAGASGSGAGGSGMMGSGAQRRRGQGTQEVNTYSDDAVDEDDADADSDGGTFAMTR</sequence>
<dbReference type="RefSeq" id="WP_070354912.1">
    <property type="nucleotide sequence ID" value="NZ_MCHX01000054.1"/>
</dbReference>
<dbReference type="SUPFAM" id="SSF140459">
    <property type="entry name" value="PE/PPE dimer-like"/>
    <property type="match status" value="1"/>
</dbReference>
<evidence type="ECO:0000259" key="4">
    <source>
        <dbReference type="Pfam" id="PF18878"/>
    </source>
</evidence>
<evidence type="ECO:0000256" key="2">
    <source>
        <dbReference type="SAM" id="MobiDB-lite"/>
    </source>
</evidence>
<feature type="domain" description="PPE" evidence="3">
    <location>
        <begin position="15"/>
        <end position="168"/>
    </location>
</feature>
<feature type="compositionally biased region" description="Polar residues" evidence="2">
    <location>
        <begin position="371"/>
        <end position="380"/>
    </location>
</feature>
<dbReference type="Proteomes" id="UP000178953">
    <property type="component" value="Unassembled WGS sequence"/>
</dbReference>
<reference evidence="5 6" key="1">
    <citation type="submission" date="2016-09" db="EMBL/GenBank/DDBJ databases">
        <title>genome sequence of Mycobacterium sp. 739 SCH.</title>
        <authorList>
            <person name="Greninger A.L."/>
            <person name="Qin X."/>
            <person name="Jerome K."/>
            <person name="Vora S."/>
            <person name="Quinn K."/>
        </authorList>
    </citation>
    <scope>NUCLEOTIDE SEQUENCE [LARGE SCALE GENOMIC DNA]</scope>
    <source>
        <strain evidence="5 6">SCH</strain>
    </source>
</reference>
<gene>
    <name evidence="5" type="ORF">BEL07_20495</name>
</gene>
<protein>
    <recommendedName>
        <fullName evidence="7">PPE family domain-containing protein</fullName>
    </recommendedName>
</protein>
<dbReference type="InterPro" id="IPR038332">
    <property type="entry name" value="PPE_sf"/>
</dbReference>
<evidence type="ECO:0008006" key="7">
    <source>
        <dbReference type="Google" id="ProtNLM"/>
    </source>
</evidence>
<dbReference type="Pfam" id="PF18878">
    <property type="entry name" value="PPE-PPW"/>
    <property type="match status" value="1"/>
</dbReference>
<feature type="compositionally biased region" description="Gly residues" evidence="2">
    <location>
        <begin position="396"/>
        <end position="412"/>
    </location>
</feature>
<dbReference type="Gene3D" id="1.20.1260.20">
    <property type="entry name" value="PPE superfamily"/>
    <property type="match status" value="1"/>
</dbReference>
<accession>A0A1E8PZZ1</accession>
<comment type="caution">
    <text evidence="5">The sequence shown here is derived from an EMBL/GenBank/DDBJ whole genome shotgun (WGS) entry which is preliminary data.</text>
</comment>
<feature type="region of interest" description="Disordered" evidence="2">
    <location>
        <begin position="353"/>
        <end position="452"/>
    </location>
</feature>
<keyword evidence="6" id="KW-1185">Reference proteome</keyword>
<comment type="similarity">
    <text evidence="1">Belongs to the mycobacterial PPE family.</text>
</comment>
<dbReference type="EMBL" id="MCHX01000054">
    <property type="protein sequence ID" value="OFJ51843.1"/>
    <property type="molecule type" value="Genomic_DNA"/>
</dbReference>
<feature type="compositionally biased region" description="Low complexity" evidence="2">
    <location>
        <begin position="252"/>
        <end position="276"/>
    </location>
</feature>
<evidence type="ECO:0000313" key="6">
    <source>
        <dbReference type="Proteomes" id="UP000178953"/>
    </source>
</evidence>
<dbReference type="Pfam" id="PF00823">
    <property type="entry name" value="PPE"/>
    <property type="match status" value="1"/>
</dbReference>
<dbReference type="InterPro" id="IPR000030">
    <property type="entry name" value="PPE_dom"/>
</dbReference>
<feature type="compositionally biased region" description="Acidic residues" evidence="2">
    <location>
        <begin position="432"/>
        <end position="443"/>
    </location>
</feature>
<name>A0A1E8PZZ1_9MYCO</name>
<dbReference type="AlphaFoldDB" id="A0A1E8PZZ1"/>
<dbReference type="InterPro" id="IPR043641">
    <property type="entry name" value="PPE-PPW_C"/>
</dbReference>
<evidence type="ECO:0000313" key="5">
    <source>
        <dbReference type="EMBL" id="OFJ51843.1"/>
    </source>
</evidence>
<dbReference type="PANTHER" id="PTHR46766">
    <property type="entry name" value="GLUTAMINE-RICH PROTEIN 2"/>
    <property type="match status" value="1"/>
</dbReference>
<evidence type="ECO:0000256" key="1">
    <source>
        <dbReference type="ARBA" id="ARBA00010652"/>
    </source>
</evidence>
<feature type="region of interest" description="Disordered" evidence="2">
    <location>
        <begin position="237"/>
        <end position="276"/>
    </location>
</feature>